<reference evidence="2 3" key="1">
    <citation type="submission" date="2015-07" db="EMBL/GenBank/DDBJ databases">
        <authorList>
            <person name="Voget S."/>
            <person name="Dogs M."/>
            <person name="Brinkhoff T.H."/>
            <person name="Daniel R."/>
        </authorList>
    </citation>
    <scope>NUCLEOTIDE SEQUENCE [LARGE SCALE GENOMIC DNA]</scope>
    <source>
        <strain evidence="2 3">B14</strain>
    </source>
</reference>
<dbReference type="Proteomes" id="UP001318682">
    <property type="component" value="Chromosome"/>
</dbReference>
<feature type="transmembrane region" description="Helical" evidence="1">
    <location>
        <begin position="6"/>
        <end position="25"/>
    </location>
</feature>
<keyword evidence="1" id="KW-0812">Transmembrane</keyword>
<evidence type="ECO:0008006" key="4">
    <source>
        <dbReference type="Google" id="ProtNLM"/>
    </source>
</evidence>
<accession>A0ABZ2BTR8</accession>
<gene>
    <name evidence="2" type="ORF">ROLI_019530</name>
</gene>
<evidence type="ECO:0000313" key="2">
    <source>
        <dbReference type="EMBL" id="WVX48870.1"/>
    </source>
</evidence>
<evidence type="ECO:0000313" key="3">
    <source>
        <dbReference type="Proteomes" id="UP001318682"/>
    </source>
</evidence>
<dbReference type="Pfam" id="PF13975">
    <property type="entry name" value="gag-asp_proteas"/>
    <property type="match status" value="1"/>
</dbReference>
<dbReference type="InterPro" id="IPR001969">
    <property type="entry name" value="Aspartic_peptidase_AS"/>
</dbReference>
<sequence>MDSNDTGRLIYLILLVLMICGWFFTQNRQSMNKTLQQAALWGFIFLGAIAAYGLWDDISQTVRPQQSVFAEAGKIIVPRSPDGHYYIAAEINGAPVRFVLDTGATEIVLTRADASAAGLHPEDLNFTGRAMTANGEVRTAPVRLDTLRLGPAIDQHVTAVVNSGEMSQSLLGMSYLQRWGKIEISGGELTLTR</sequence>
<dbReference type="Gene3D" id="2.40.70.10">
    <property type="entry name" value="Acid Proteases"/>
    <property type="match status" value="1"/>
</dbReference>
<dbReference type="CDD" id="cd05483">
    <property type="entry name" value="retropepsin_like_bacteria"/>
    <property type="match status" value="1"/>
</dbReference>
<dbReference type="EMBL" id="CP143423">
    <property type="protein sequence ID" value="WVX48870.1"/>
    <property type="molecule type" value="Genomic_DNA"/>
</dbReference>
<proteinExistence type="predicted"/>
<dbReference type="NCBIfam" id="TIGR02281">
    <property type="entry name" value="clan_AA_DTGA"/>
    <property type="match status" value="1"/>
</dbReference>
<dbReference type="SUPFAM" id="SSF50630">
    <property type="entry name" value="Acid proteases"/>
    <property type="match status" value="1"/>
</dbReference>
<keyword evidence="1" id="KW-0472">Membrane</keyword>
<dbReference type="InterPro" id="IPR011969">
    <property type="entry name" value="Clan_AA_Asp_peptidase_C"/>
</dbReference>
<evidence type="ECO:0000256" key="1">
    <source>
        <dbReference type="SAM" id="Phobius"/>
    </source>
</evidence>
<dbReference type="InterPro" id="IPR034122">
    <property type="entry name" value="Retropepsin-like_bacterial"/>
</dbReference>
<name>A0ABZ2BTR8_9RHOB</name>
<organism evidence="2 3">
    <name type="scientific">Roseobacter fucihabitans</name>
    <dbReference type="NCBI Taxonomy" id="1537242"/>
    <lineage>
        <taxon>Bacteria</taxon>
        <taxon>Pseudomonadati</taxon>
        <taxon>Pseudomonadota</taxon>
        <taxon>Alphaproteobacteria</taxon>
        <taxon>Rhodobacterales</taxon>
        <taxon>Roseobacteraceae</taxon>
        <taxon>Roseobacter</taxon>
    </lineage>
</organism>
<feature type="transmembrane region" description="Helical" evidence="1">
    <location>
        <begin position="37"/>
        <end position="55"/>
    </location>
</feature>
<keyword evidence="3" id="KW-1185">Reference proteome</keyword>
<dbReference type="InterPro" id="IPR021109">
    <property type="entry name" value="Peptidase_aspartic_dom_sf"/>
</dbReference>
<reference evidence="3" key="2">
    <citation type="submission" date="2024-01" db="EMBL/GenBank/DDBJ databases">
        <title>Roseobacter fucihabitans sp. nov., isolated from the brown alga Fucus spiralis.</title>
        <authorList>
            <person name="Hahnke S."/>
            <person name="Berger M."/>
            <person name="Schlingloff A."/>
            <person name="Athale I."/>
            <person name="Neumann-Schaal M."/>
            <person name="Adenaya A."/>
            <person name="Poehlein A."/>
            <person name="Daniel R."/>
            <person name="Pertersen J."/>
            <person name="Brinkhoff T."/>
        </authorList>
    </citation>
    <scope>NUCLEOTIDE SEQUENCE [LARGE SCALE GENOMIC DNA]</scope>
    <source>
        <strain evidence="3">B14</strain>
    </source>
</reference>
<keyword evidence="1" id="KW-1133">Transmembrane helix</keyword>
<dbReference type="RefSeq" id="WP_187430388.1">
    <property type="nucleotide sequence ID" value="NZ_CP143423.1"/>
</dbReference>
<dbReference type="PROSITE" id="PS00141">
    <property type="entry name" value="ASP_PROTEASE"/>
    <property type="match status" value="1"/>
</dbReference>
<protein>
    <recommendedName>
        <fullName evidence="4">Aspartyl protease family protein</fullName>
    </recommendedName>
</protein>